<accession>A0A183CRK2</accession>
<reference evidence="2" key="2">
    <citation type="submission" date="2016-06" db="UniProtKB">
        <authorList>
            <consortium name="WormBaseParasite"/>
        </authorList>
    </citation>
    <scope>IDENTIFICATION</scope>
</reference>
<organism evidence="1 2">
    <name type="scientific">Globodera pallida</name>
    <name type="common">Potato cyst nematode worm</name>
    <name type="synonym">Heterodera pallida</name>
    <dbReference type="NCBI Taxonomy" id="36090"/>
    <lineage>
        <taxon>Eukaryota</taxon>
        <taxon>Metazoa</taxon>
        <taxon>Ecdysozoa</taxon>
        <taxon>Nematoda</taxon>
        <taxon>Chromadorea</taxon>
        <taxon>Rhabditida</taxon>
        <taxon>Tylenchina</taxon>
        <taxon>Tylenchomorpha</taxon>
        <taxon>Tylenchoidea</taxon>
        <taxon>Heteroderidae</taxon>
        <taxon>Heteroderinae</taxon>
        <taxon>Globodera</taxon>
    </lineage>
</organism>
<name>A0A183CRK2_GLOPA</name>
<keyword evidence="1" id="KW-1185">Reference proteome</keyword>
<reference evidence="1" key="1">
    <citation type="submission" date="2014-05" db="EMBL/GenBank/DDBJ databases">
        <title>The genome and life-stage specific transcriptomes of Globodera pallida elucidate key aspects of plant parasitism by a cyst nematode.</title>
        <authorList>
            <person name="Cotton J.A."/>
            <person name="Lilley C.J."/>
            <person name="Jones L.M."/>
            <person name="Kikuchi T."/>
            <person name="Reid A.J."/>
            <person name="Thorpe P."/>
            <person name="Tsai I.J."/>
            <person name="Beasley H."/>
            <person name="Blok V."/>
            <person name="Cock P.J.A."/>
            <person name="Van den Akker S.E."/>
            <person name="Holroyd N."/>
            <person name="Hunt M."/>
            <person name="Mantelin S."/>
            <person name="Naghra H."/>
            <person name="Pain A."/>
            <person name="Palomares-Rius J.E."/>
            <person name="Zarowiecki M."/>
            <person name="Berriman M."/>
            <person name="Jones J.T."/>
            <person name="Urwin P.E."/>
        </authorList>
    </citation>
    <scope>NUCLEOTIDE SEQUENCE [LARGE SCALE GENOMIC DNA]</scope>
    <source>
        <strain evidence="1">Lindley</strain>
    </source>
</reference>
<dbReference type="CDD" id="cd00590">
    <property type="entry name" value="RRM_SF"/>
    <property type="match status" value="1"/>
</dbReference>
<evidence type="ECO:0000313" key="1">
    <source>
        <dbReference type="Proteomes" id="UP000050741"/>
    </source>
</evidence>
<dbReference type="SUPFAM" id="SSF54928">
    <property type="entry name" value="RNA-binding domain, RBD"/>
    <property type="match status" value="1"/>
</dbReference>
<dbReference type="InterPro" id="IPR035979">
    <property type="entry name" value="RBD_domain_sf"/>
</dbReference>
<dbReference type="AlphaFoldDB" id="A0A183CRK2"/>
<dbReference type="WBParaSite" id="GPLIN_001551000">
    <property type="protein sequence ID" value="GPLIN_001551000"/>
    <property type="gene ID" value="GPLIN_001551000"/>
</dbReference>
<dbReference type="GO" id="GO:0003676">
    <property type="term" value="F:nucleic acid binding"/>
    <property type="evidence" value="ECO:0007669"/>
    <property type="project" value="InterPro"/>
</dbReference>
<evidence type="ECO:0000313" key="2">
    <source>
        <dbReference type="WBParaSite" id="GPLIN_001551000"/>
    </source>
</evidence>
<dbReference type="Proteomes" id="UP000050741">
    <property type="component" value="Unassembled WGS sequence"/>
</dbReference>
<sequence>MSYTFPGGARRPIIDINSENLVFIWNLPRWIDIGDIKRSLQPKYGRIKFVETFEAWRDGKRMGQIILDFATSSALSDFARAISSKEEFNYEGVEFMRFDPKVK</sequence>
<proteinExistence type="predicted"/>
<protein>
    <submittedName>
        <fullName evidence="2">RRM domain-containing protein</fullName>
    </submittedName>
</protein>